<dbReference type="RefSeq" id="WP_013277778.1">
    <property type="nucleotide sequence ID" value="NC_014378.1"/>
</dbReference>
<dbReference type="Proteomes" id="UP000001661">
    <property type="component" value="Chromosome"/>
</dbReference>
<feature type="transmembrane region" description="Helical" evidence="6">
    <location>
        <begin position="40"/>
        <end position="59"/>
    </location>
</feature>
<dbReference type="PANTHER" id="PTHR34857">
    <property type="entry name" value="SLL0384 PROTEIN"/>
    <property type="match status" value="1"/>
</dbReference>
<reference evidence="7 8" key="1">
    <citation type="journal article" date="2010" name="Stand. Genomic Sci.">
        <title>Complete genome sequence of Acetohalobium arabaticum type strain (Z-7288).</title>
        <authorList>
            <person name="Sikorski J."/>
            <person name="Lapidus A."/>
            <person name="Chertkov O."/>
            <person name="Lucas S."/>
            <person name="Copeland A."/>
            <person name="Glavina Del Rio T."/>
            <person name="Nolan M."/>
            <person name="Tice H."/>
            <person name="Cheng J.F."/>
            <person name="Han C."/>
            <person name="Brambilla E."/>
            <person name="Pitluck S."/>
            <person name="Liolios K."/>
            <person name="Ivanova N."/>
            <person name="Mavromatis K."/>
            <person name="Mikhailova N."/>
            <person name="Pati A."/>
            <person name="Bruce D."/>
            <person name="Detter C."/>
            <person name="Tapia R."/>
            <person name="Goodwin L."/>
            <person name="Chen A."/>
            <person name="Palaniappan K."/>
            <person name="Land M."/>
            <person name="Hauser L."/>
            <person name="Chang Y.J."/>
            <person name="Jeffries C.D."/>
            <person name="Rohde M."/>
            <person name="Goker M."/>
            <person name="Spring S."/>
            <person name="Woyke T."/>
            <person name="Bristow J."/>
            <person name="Eisen J.A."/>
            <person name="Markowitz V."/>
            <person name="Hugenholtz P."/>
            <person name="Kyrpides N.C."/>
            <person name="Klenk H.P."/>
        </authorList>
    </citation>
    <scope>NUCLEOTIDE SEQUENCE [LARGE SCALE GENOMIC DNA]</scope>
    <source>
        <strain evidence="8">ATCC 49924 / DSM 5501 / Z-7288</strain>
    </source>
</reference>
<dbReference type="PANTHER" id="PTHR34857:SF2">
    <property type="entry name" value="SLL0384 PROTEIN"/>
    <property type="match status" value="1"/>
</dbReference>
<feature type="transmembrane region" description="Helical" evidence="6">
    <location>
        <begin position="138"/>
        <end position="157"/>
    </location>
</feature>
<comment type="subcellular location">
    <subcellularLocation>
        <location evidence="1">Cell membrane</location>
        <topology evidence="1">Multi-pass membrane protein</topology>
    </subcellularLocation>
</comment>
<dbReference type="eggNOG" id="COG0619">
    <property type="taxonomic scope" value="Bacteria"/>
</dbReference>
<sequence>MINEDFAEGSSWIHNLDPRIKIIVAIMLAVVTAVEKDLSVLLQIFTAVCFILITARLNGKEILKRLLMINIFIFLIWLFLPFTYPGEVLFHFGPLTASYEGVIYTLQITLRSNAIMLIVISLLSTSTITSLIHAMDYLYIPQKLIYLFFFIYRYLYVIRDEFYTLRNAMLLRGFKRETSIRCYKSYAYLMGMLLIRSYERATRVYEAMICRGFNGQFYLMDDFSLSTLDHIVFAGSICLVSWVLV</sequence>
<feature type="transmembrane region" description="Helical" evidence="6">
    <location>
        <begin position="223"/>
        <end position="244"/>
    </location>
</feature>
<keyword evidence="5 6" id="KW-0472">Membrane</keyword>
<organism evidence="7 8">
    <name type="scientific">Acetohalobium arabaticum (strain ATCC 49924 / DSM 5501 / Z-7288)</name>
    <dbReference type="NCBI Taxonomy" id="574087"/>
    <lineage>
        <taxon>Bacteria</taxon>
        <taxon>Bacillati</taxon>
        <taxon>Bacillota</taxon>
        <taxon>Clostridia</taxon>
        <taxon>Halanaerobiales</taxon>
        <taxon>Halobacteroidaceae</taxon>
        <taxon>Acetohalobium</taxon>
    </lineage>
</organism>
<evidence type="ECO:0000313" key="8">
    <source>
        <dbReference type="Proteomes" id="UP000001661"/>
    </source>
</evidence>
<evidence type="ECO:0000256" key="6">
    <source>
        <dbReference type="SAM" id="Phobius"/>
    </source>
</evidence>
<evidence type="ECO:0000256" key="2">
    <source>
        <dbReference type="ARBA" id="ARBA00022475"/>
    </source>
</evidence>
<proteinExistence type="predicted"/>
<dbReference type="AlphaFoldDB" id="D9QVS3"/>
<dbReference type="OrthoDB" id="8585740at2"/>
<name>D9QVS3_ACEAZ</name>
<dbReference type="EMBL" id="CP002105">
    <property type="protein sequence ID" value="ADL12332.1"/>
    <property type="molecule type" value="Genomic_DNA"/>
</dbReference>
<dbReference type="CDD" id="cd16914">
    <property type="entry name" value="EcfT"/>
    <property type="match status" value="1"/>
</dbReference>
<accession>D9QVS3</accession>
<dbReference type="GO" id="GO:0006824">
    <property type="term" value="P:cobalt ion transport"/>
    <property type="evidence" value="ECO:0007669"/>
    <property type="project" value="InterPro"/>
</dbReference>
<protein>
    <submittedName>
        <fullName evidence="7">Cobalt ABC transporter, inner membrane subunit CbiQ</fullName>
    </submittedName>
</protein>
<evidence type="ECO:0000256" key="1">
    <source>
        <dbReference type="ARBA" id="ARBA00004651"/>
    </source>
</evidence>
<dbReference type="Pfam" id="PF02361">
    <property type="entry name" value="CbiQ"/>
    <property type="match status" value="1"/>
</dbReference>
<keyword evidence="8" id="KW-1185">Reference proteome</keyword>
<feature type="transmembrane region" description="Helical" evidence="6">
    <location>
        <begin position="113"/>
        <end position="132"/>
    </location>
</feature>
<dbReference type="InterPro" id="IPR003339">
    <property type="entry name" value="ABC/ECF_trnsptr_transmembrane"/>
</dbReference>
<evidence type="ECO:0000313" key="7">
    <source>
        <dbReference type="EMBL" id="ADL12332.1"/>
    </source>
</evidence>
<gene>
    <name evidence="7" type="ordered locus">Acear_0793</name>
</gene>
<keyword evidence="4 6" id="KW-1133">Transmembrane helix</keyword>
<evidence type="ECO:0000256" key="4">
    <source>
        <dbReference type="ARBA" id="ARBA00022989"/>
    </source>
</evidence>
<dbReference type="STRING" id="574087.Acear_0793"/>
<keyword evidence="2" id="KW-1003">Cell membrane</keyword>
<dbReference type="KEGG" id="aar:Acear_0793"/>
<feature type="transmembrane region" description="Helical" evidence="6">
    <location>
        <begin position="66"/>
        <end position="82"/>
    </location>
</feature>
<dbReference type="InterPro" id="IPR051611">
    <property type="entry name" value="ECF_transporter_component"/>
</dbReference>
<evidence type="ECO:0000256" key="5">
    <source>
        <dbReference type="ARBA" id="ARBA00023136"/>
    </source>
</evidence>
<dbReference type="GO" id="GO:0043190">
    <property type="term" value="C:ATP-binding cassette (ABC) transporter complex"/>
    <property type="evidence" value="ECO:0007669"/>
    <property type="project" value="InterPro"/>
</dbReference>
<evidence type="ECO:0000256" key="3">
    <source>
        <dbReference type="ARBA" id="ARBA00022692"/>
    </source>
</evidence>
<dbReference type="NCBIfam" id="TIGR02454">
    <property type="entry name" value="ECF_T_CbiQ"/>
    <property type="match status" value="1"/>
</dbReference>
<dbReference type="HOGENOM" id="CLU_056469_1_3_9"/>
<dbReference type="InterPro" id="IPR012809">
    <property type="entry name" value="ECF_CbiQ"/>
</dbReference>
<keyword evidence="3 6" id="KW-0812">Transmembrane</keyword>